<sequence>MKKTQLWTEEDCKQFIILSKKYHNDFQQIANEMNRSYSQIRSHYYNLKRKPKVDGKDSNDKKVKAKQTQQEQAFIIFDDLQ</sequence>
<dbReference type="InterPro" id="IPR017884">
    <property type="entry name" value="SANT_dom"/>
</dbReference>
<evidence type="ECO:0000313" key="5">
    <source>
        <dbReference type="Proteomes" id="UP001642409"/>
    </source>
</evidence>
<keyword evidence="5" id="KW-1185">Reference proteome</keyword>
<dbReference type="Pfam" id="PF13921">
    <property type="entry name" value="Myb_DNA-bind_6"/>
    <property type="match status" value="1"/>
</dbReference>
<gene>
    <name evidence="4" type="ORF">HINF_LOCUS23411</name>
    <name evidence="3" type="ORF">HINF_LOCUS44790</name>
</gene>
<protein>
    <submittedName>
        <fullName evidence="3">SANT/Myb domain</fullName>
    </submittedName>
    <submittedName>
        <fullName evidence="4">SANT/Myb_domain</fullName>
    </submittedName>
</protein>
<feature type="domain" description="SANT" evidence="1">
    <location>
        <begin position="1"/>
        <end position="52"/>
    </location>
</feature>
<reference evidence="3" key="1">
    <citation type="submission" date="2023-06" db="EMBL/GenBank/DDBJ databases">
        <authorList>
            <person name="Kurt Z."/>
        </authorList>
    </citation>
    <scope>NUCLEOTIDE SEQUENCE</scope>
</reference>
<organism evidence="3">
    <name type="scientific">Hexamita inflata</name>
    <dbReference type="NCBI Taxonomy" id="28002"/>
    <lineage>
        <taxon>Eukaryota</taxon>
        <taxon>Metamonada</taxon>
        <taxon>Diplomonadida</taxon>
        <taxon>Hexamitidae</taxon>
        <taxon>Hexamitinae</taxon>
        <taxon>Hexamita</taxon>
    </lineage>
</organism>
<accession>A0AA86UGF5</accession>
<dbReference type="InterPro" id="IPR001005">
    <property type="entry name" value="SANT/Myb"/>
</dbReference>
<dbReference type="CDD" id="cd00167">
    <property type="entry name" value="SANT"/>
    <property type="match status" value="1"/>
</dbReference>
<dbReference type="AlphaFoldDB" id="A0AA86UGF5"/>
<evidence type="ECO:0000259" key="1">
    <source>
        <dbReference type="PROSITE" id="PS51293"/>
    </source>
</evidence>
<dbReference type="EMBL" id="CATOUU010000884">
    <property type="protein sequence ID" value="CAI9957145.1"/>
    <property type="molecule type" value="Genomic_DNA"/>
</dbReference>
<name>A0AA86UGF5_9EUKA</name>
<evidence type="ECO:0000313" key="3">
    <source>
        <dbReference type="EMBL" id="CAI9957145.1"/>
    </source>
</evidence>
<dbReference type="PROSITE" id="PS51293">
    <property type="entry name" value="SANT"/>
    <property type="match status" value="1"/>
</dbReference>
<dbReference type="Proteomes" id="UP001642409">
    <property type="component" value="Unassembled WGS sequence"/>
</dbReference>
<dbReference type="InterPro" id="IPR009057">
    <property type="entry name" value="Homeodomain-like_sf"/>
</dbReference>
<evidence type="ECO:0000259" key="2">
    <source>
        <dbReference type="PROSITE" id="PS51294"/>
    </source>
</evidence>
<reference evidence="4 5" key="2">
    <citation type="submission" date="2024-07" db="EMBL/GenBank/DDBJ databases">
        <authorList>
            <person name="Akdeniz Z."/>
        </authorList>
    </citation>
    <scope>NUCLEOTIDE SEQUENCE [LARGE SCALE GENOMIC DNA]</scope>
</reference>
<comment type="caution">
    <text evidence="3">The sequence shown here is derived from an EMBL/GenBank/DDBJ whole genome shotgun (WGS) entry which is preliminary data.</text>
</comment>
<dbReference type="SUPFAM" id="SSF46689">
    <property type="entry name" value="Homeodomain-like"/>
    <property type="match status" value="1"/>
</dbReference>
<dbReference type="InterPro" id="IPR017930">
    <property type="entry name" value="Myb_dom"/>
</dbReference>
<feature type="domain" description="HTH myb-type" evidence="2">
    <location>
        <begin position="1"/>
        <end position="52"/>
    </location>
</feature>
<dbReference type="SMART" id="SM00717">
    <property type="entry name" value="SANT"/>
    <property type="match status" value="1"/>
</dbReference>
<evidence type="ECO:0000313" key="4">
    <source>
        <dbReference type="EMBL" id="CAL6012667.1"/>
    </source>
</evidence>
<proteinExistence type="predicted"/>
<dbReference type="EMBL" id="CAXDID020000067">
    <property type="protein sequence ID" value="CAL6012667.1"/>
    <property type="molecule type" value="Genomic_DNA"/>
</dbReference>
<dbReference type="Gene3D" id="1.10.10.60">
    <property type="entry name" value="Homeodomain-like"/>
    <property type="match status" value="1"/>
</dbReference>
<dbReference type="PROSITE" id="PS51294">
    <property type="entry name" value="HTH_MYB"/>
    <property type="match status" value="1"/>
</dbReference>